<organism evidence="2 3">
    <name type="scientific">Herpetosiphon geysericola</name>
    <dbReference type="NCBI Taxonomy" id="70996"/>
    <lineage>
        <taxon>Bacteria</taxon>
        <taxon>Bacillati</taxon>
        <taxon>Chloroflexota</taxon>
        <taxon>Chloroflexia</taxon>
        <taxon>Herpetosiphonales</taxon>
        <taxon>Herpetosiphonaceae</taxon>
        <taxon>Herpetosiphon</taxon>
    </lineage>
</organism>
<dbReference type="PATRIC" id="fig|70996.4.peg.1114"/>
<sequence>MQFDRAGKRASKLINDYQLTDEEIHQIIASARINLATFDPDYKTNVTQLAHELSKSRPTIYGWADRAIVATIDSLRNIRTGRPPKEARSRLKRLRARPTARLRRRSSDSSFS</sequence>
<dbReference type="RefSeq" id="WP_054532964.1">
    <property type="nucleotide sequence ID" value="NZ_LGKP01000007.1"/>
</dbReference>
<dbReference type="STRING" id="70996.SE18_03125"/>
<feature type="compositionally biased region" description="Basic residues" evidence="1">
    <location>
        <begin position="90"/>
        <end position="104"/>
    </location>
</feature>
<evidence type="ECO:0000313" key="2">
    <source>
        <dbReference type="EMBL" id="KPL91151.1"/>
    </source>
</evidence>
<proteinExistence type="predicted"/>
<evidence type="ECO:0000313" key="3">
    <source>
        <dbReference type="Proteomes" id="UP000050277"/>
    </source>
</evidence>
<dbReference type="OrthoDB" id="162543at2"/>
<gene>
    <name evidence="2" type="ORF">SE18_03125</name>
</gene>
<reference evidence="2 3" key="1">
    <citation type="submission" date="2015-07" db="EMBL/GenBank/DDBJ databases">
        <title>Whole genome sequence of Herpetosiphon geysericola DSM 7119.</title>
        <authorList>
            <person name="Hemp J."/>
            <person name="Ward L.M."/>
            <person name="Pace L.A."/>
            <person name="Fischer W.W."/>
        </authorList>
    </citation>
    <scope>NUCLEOTIDE SEQUENCE [LARGE SCALE GENOMIC DNA]</scope>
    <source>
        <strain evidence="2 3">DSM 7119</strain>
    </source>
</reference>
<accession>A0A0P6YLZ9</accession>
<name>A0A0P6YLZ9_9CHLR</name>
<evidence type="ECO:0000256" key="1">
    <source>
        <dbReference type="SAM" id="MobiDB-lite"/>
    </source>
</evidence>
<comment type="caution">
    <text evidence="2">The sequence shown here is derived from an EMBL/GenBank/DDBJ whole genome shotgun (WGS) entry which is preliminary data.</text>
</comment>
<dbReference type="AlphaFoldDB" id="A0A0P6YLZ9"/>
<keyword evidence="3" id="KW-1185">Reference proteome</keyword>
<protein>
    <submittedName>
        <fullName evidence="2">Uncharacterized protein</fullName>
    </submittedName>
</protein>
<feature type="region of interest" description="Disordered" evidence="1">
    <location>
        <begin position="79"/>
        <end position="112"/>
    </location>
</feature>
<dbReference type="EMBL" id="LGKP01000007">
    <property type="protein sequence ID" value="KPL91151.1"/>
    <property type="molecule type" value="Genomic_DNA"/>
</dbReference>
<dbReference type="Proteomes" id="UP000050277">
    <property type="component" value="Unassembled WGS sequence"/>
</dbReference>